<dbReference type="PANTHER" id="PTHR40278:SF1">
    <property type="entry name" value="DNA UTILIZATION PROTEIN HOFN"/>
    <property type="match status" value="1"/>
</dbReference>
<gene>
    <name evidence="3" type="ORF">PM10SUCC1_31750</name>
</gene>
<keyword evidence="4" id="KW-1185">Reference proteome</keyword>
<sequence>MYDINFLTPEYREKLKRNNLIRRCSLIMGVIFAVQLIVFSGLFIWNRGIENDIQREKQEIALKEGKIAQIQKEMSEIPDLTDKITMIEDLFKNENFRISEVIQSLEDSVPTNLWFNKMNYESGKIRISGVSYQNWELGLTSEENLYQFEKNLIESDLYKKIHHDFTRAGEQNTHKVNNFQFELELRD</sequence>
<dbReference type="RefSeq" id="WP_281837338.1">
    <property type="nucleotide sequence ID" value="NZ_BSDY01000022.1"/>
</dbReference>
<protein>
    <recommendedName>
        <fullName evidence="5">Type IV pilus assembly protein PilN</fullName>
    </recommendedName>
</protein>
<dbReference type="Pfam" id="PF05137">
    <property type="entry name" value="PilN"/>
    <property type="match status" value="1"/>
</dbReference>
<dbReference type="PANTHER" id="PTHR40278">
    <property type="entry name" value="DNA UTILIZATION PROTEIN HOFN"/>
    <property type="match status" value="1"/>
</dbReference>
<keyword evidence="2" id="KW-0812">Transmembrane</keyword>
<evidence type="ECO:0000313" key="4">
    <source>
        <dbReference type="Proteomes" id="UP001144471"/>
    </source>
</evidence>
<keyword evidence="2" id="KW-1133">Transmembrane helix</keyword>
<dbReference type="InterPro" id="IPR052534">
    <property type="entry name" value="Extracell_DNA_Util/SecSys_Comp"/>
</dbReference>
<keyword evidence="1" id="KW-0175">Coiled coil</keyword>
<proteinExistence type="predicted"/>
<dbReference type="AlphaFoldDB" id="A0A9W6LNS0"/>
<comment type="caution">
    <text evidence="3">The sequence shown here is derived from an EMBL/GenBank/DDBJ whole genome shotgun (WGS) entry which is preliminary data.</text>
</comment>
<accession>A0A9W6LNS0</accession>
<organism evidence="3 4">
    <name type="scientific">Propionigenium maris DSM 9537</name>
    <dbReference type="NCBI Taxonomy" id="1123000"/>
    <lineage>
        <taxon>Bacteria</taxon>
        <taxon>Fusobacteriati</taxon>
        <taxon>Fusobacteriota</taxon>
        <taxon>Fusobacteriia</taxon>
        <taxon>Fusobacteriales</taxon>
        <taxon>Fusobacteriaceae</taxon>
        <taxon>Propionigenium</taxon>
    </lineage>
</organism>
<evidence type="ECO:0000256" key="1">
    <source>
        <dbReference type="SAM" id="Coils"/>
    </source>
</evidence>
<evidence type="ECO:0000256" key="2">
    <source>
        <dbReference type="SAM" id="Phobius"/>
    </source>
</evidence>
<evidence type="ECO:0000313" key="3">
    <source>
        <dbReference type="EMBL" id="GLI57661.1"/>
    </source>
</evidence>
<keyword evidence="2" id="KW-0472">Membrane</keyword>
<dbReference type="EMBL" id="BSDY01000022">
    <property type="protein sequence ID" value="GLI57661.1"/>
    <property type="molecule type" value="Genomic_DNA"/>
</dbReference>
<feature type="transmembrane region" description="Helical" evidence="2">
    <location>
        <begin position="20"/>
        <end position="45"/>
    </location>
</feature>
<reference evidence="3" key="1">
    <citation type="submission" date="2022-12" db="EMBL/GenBank/DDBJ databases">
        <title>Reference genome sequencing for broad-spectrum identification of bacterial and archaeal isolates by mass spectrometry.</title>
        <authorList>
            <person name="Sekiguchi Y."/>
            <person name="Tourlousse D.M."/>
        </authorList>
    </citation>
    <scope>NUCLEOTIDE SEQUENCE</scope>
    <source>
        <strain evidence="3">10succ1</strain>
    </source>
</reference>
<feature type="coiled-coil region" evidence="1">
    <location>
        <begin position="46"/>
        <end position="73"/>
    </location>
</feature>
<evidence type="ECO:0008006" key="5">
    <source>
        <dbReference type="Google" id="ProtNLM"/>
    </source>
</evidence>
<name>A0A9W6LNS0_9FUSO</name>
<dbReference type="InterPro" id="IPR007813">
    <property type="entry name" value="PilN"/>
</dbReference>
<dbReference type="Proteomes" id="UP001144471">
    <property type="component" value="Unassembled WGS sequence"/>
</dbReference>